<dbReference type="Proteomes" id="UP000241769">
    <property type="component" value="Unassembled WGS sequence"/>
</dbReference>
<dbReference type="AlphaFoldDB" id="A0A2P6MP17"/>
<protein>
    <submittedName>
        <fullName evidence="1">Uncharacterized protein</fullName>
    </submittedName>
</protein>
<proteinExistence type="predicted"/>
<accession>A0A2P6MP17</accession>
<evidence type="ECO:0000313" key="2">
    <source>
        <dbReference type="Proteomes" id="UP000241769"/>
    </source>
</evidence>
<gene>
    <name evidence="1" type="ORF">PROFUN_09636</name>
</gene>
<comment type="caution">
    <text evidence="1">The sequence shown here is derived from an EMBL/GenBank/DDBJ whole genome shotgun (WGS) entry which is preliminary data.</text>
</comment>
<dbReference type="InParanoid" id="A0A2P6MP17"/>
<sequence length="126" mass="14240">MTAAGKIIITREAIIRQGAADHPWVYSPAIARMCGPFLLKPWQQSYALIAASIIVARTTKRAVWLRRFAQYKGNDHHILNDFHTRLNLPSTTMPTDGLQMWISGILCLVVHRHHNYAQVPRADAKA</sequence>
<name>A0A2P6MP17_9EUKA</name>
<dbReference type="EMBL" id="MDYQ01000613">
    <property type="protein sequence ID" value="PRP73406.1"/>
    <property type="molecule type" value="Genomic_DNA"/>
</dbReference>
<reference evidence="1 2" key="1">
    <citation type="journal article" date="2018" name="Genome Biol. Evol.">
        <title>Multiple Roots of Fruiting Body Formation in Amoebozoa.</title>
        <authorList>
            <person name="Hillmann F."/>
            <person name="Forbes G."/>
            <person name="Novohradska S."/>
            <person name="Ferling I."/>
            <person name="Riege K."/>
            <person name="Groth M."/>
            <person name="Westermann M."/>
            <person name="Marz M."/>
            <person name="Spaller T."/>
            <person name="Winckler T."/>
            <person name="Schaap P."/>
            <person name="Glockner G."/>
        </authorList>
    </citation>
    <scope>NUCLEOTIDE SEQUENCE [LARGE SCALE GENOMIC DNA]</scope>
    <source>
        <strain evidence="1 2">Jena</strain>
    </source>
</reference>
<evidence type="ECO:0000313" key="1">
    <source>
        <dbReference type="EMBL" id="PRP73406.1"/>
    </source>
</evidence>
<keyword evidence="2" id="KW-1185">Reference proteome</keyword>
<organism evidence="1 2">
    <name type="scientific">Planoprotostelium fungivorum</name>
    <dbReference type="NCBI Taxonomy" id="1890364"/>
    <lineage>
        <taxon>Eukaryota</taxon>
        <taxon>Amoebozoa</taxon>
        <taxon>Evosea</taxon>
        <taxon>Variosea</taxon>
        <taxon>Cavosteliida</taxon>
        <taxon>Cavosteliaceae</taxon>
        <taxon>Planoprotostelium</taxon>
    </lineage>
</organism>